<reference evidence="8 9" key="1">
    <citation type="submission" date="2016-10" db="EMBL/GenBank/DDBJ databases">
        <authorList>
            <person name="de Groot N.N."/>
        </authorList>
    </citation>
    <scope>NUCLEOTIDE SEQUENCE [LARGE SCALE GENOMIC DNA]</scope>
    <source>
        <strain evidence="8 9">DSM 9236</strain>
    </source>
</reference>
<dbReference type="FunFam" id="3.30.1390.20:FF:000001">
    <property type="entry name" value="50S ribosomal protein L30"/>
    <property type="match status" value="1"/>
</dbReference>
<dbReference type="InterPro" id="IPR036919">
    <property type="entry name" value="Ribo_uL30_ferredoxin-like_sf"/>
</dbReference>
<evidence type="ECO:0000256" key="2">
    <source>
        <dbReference type="ARBA" id="ARBA00011838"/>
    </source>
</evidence>
<dbReference type="PIRSF" id="PIRSF002211">
    <property type="entry name" value="Ribosomal_L30_bac-type"/>
    <property type="match status" value="1"/>
</dbReference>
<evidence type="ECO:0000256" key="4">
    <source>
        <dbReference type="ARBA" id="ARBA00023274"/>
    </source>
</evidence>
<accession>A0A1I1X4N1</accession>
<keyword evidence="4 5" id="KW-0687">Ribonucleoprotein</keyword>
<feature type="domain" description="Large ribosomal subunit protein uL30-like ferredoxin-like fold" evidence="7">
    <location>
        <begin position="4"/>
        <end position="54"/>
    </location>
</feature>
<evidence type="ECO:0000313" key="8">
    <source>
        <dbReference type="EMBL" id="SFE02161.1"/>
    </source>
</evidence>
<dbReference type="PROSITE" id="PS00634">
    <property type="entry name" value="RIBOSOMAL_L30"/>
    <property type="match status" value="1"/>
</dbReference>
<dbReference type="AlphaFoldDB" id="A0A1I1X4N1"/>
<dbReference type="Gene3D" id="3.30.1390.20">
    <property type="entry name" value="Ribosomal protein L30, ferredoxin-like fold domain"/>
    <property type="match status" value="1"/>
</dbReference>
<dbReference type="GO" id="GO:0003735">
    <property type="term" value="F:structural constituent of ribosome"/>
    <property type="evidence" value="ECO:0007669"/>
    <property type="project" value="InterPro"/>
</dbReference>
<dbReference type="RefSeq" id="WP_093912284.1">
    <property type="nucleotide sequence ID" value="NZ_FONL01000001.1"/>
</dbReference>
<evidence type="ECO:0000256" key="5">
    <source>
        <dbReference type="HAMAP-Rule" id="MF_01371"/>
    </source>
</evidence>
<evidence type="ECO:0000256" key="6">
    <source>
        <dbReference type="RuleBase" id="RU003734"/>
    </source>
</evidence>
<dbReference type="NCBIfam" id="TIGR01308">
    <property type="entry name" value="rpmD_bact"/>
    <property type="match status" value="1"/>
</dbReference>
<dbReference type="SUPFAM" id="SSF55129">
    <property type="entry name" value="Ribosomal protein L30p/L7e"/>
    <property type="match status" value="1"/>
</dbReference>
<dbReference type="InterPro" id="IPR018038">
    <property type="entry name" value="Ribosomal_uL30_CS"/>
</dbReference>
<organism evidence="8 9">
    <name type="scientific">Succiniclasticum ruminis DSM 9236</name>
    <dbReference type="NCBI Taxonomy" id="1123323"/>
    <lineage>
        <taxon>Bacteria</taxon>
        <taxon>Bacillati</taxon>
        <taxon>Bacillota</taxon>
        <taxon>Negativicutes</taxon>
        <taxon>Acidaminococcales</taxon>
        <taxon>Acidaminococcaceae</taxon>
        <taxon>Succiniclasticum</taxon>
    </lineage>
</organism>
<dbReference type="InterPro" id="IPR016082">
    <property type="entry name" value="Ribosomal_uL30_ferredoxin-like"/>
</dbReference>
<keyword evidence="3 5" id="KW-0689">Ribosomal protein</keyword>
<proteinExistence type="inferred from homology"/>
<comment type="subunit">
    <text evidence="2 5">Part of the 50S ribosomal subunit.</text>
</comment>
<dbReference type="Proteomes" id="UP000198896">
    <property type="component" value="Unassembled WGS sequence"/>
</dbReference>
<dbReference type="HAMAP" id="MF_01371_B">
    <property type="entry name" value="Ribosomal_uL30_B"/>
    <property type="match status" value="1"/>
</dbReference>
<dbReference type="STRING" id="1123323.SAMN05216245_10159"/>
<evidence type="ECO:0000259" key="7">
    <source>
        <dbReference type="Pfam" id="PF00327"/>
    </source>
</evidence>
<dbReference type="OrthoDB" id="9812790at2"/>
<dbReference type="PANTHER" id="PTHR15892:SF2">
    <property type="entry name" value="LARGE RIBOSOMAL SUBUNIT PROTEIN UL30M"/>
    <property type="match status" value="1"/>
</dbReference>
<dbReference type="GO" id="GO:0022625">
    <property type="term" value="C:cytosolic large ribosomal subunit"/>
    <property type="evidence" value="ECO:0007669"/>
    <property type="project" value="TreeGrafter"/>
</dbReference>
<sequence>MKKLKITLTRSLIGYKKDQRATVRALGLGKIGTSVVQEDNPTIRGMVHKVEHLVKVEEVEA</sequence>
<gene>
    <name evidence="5" type="primary">rpmD</name>
    <name evidence="8" type="ORF">SAMN05216245_10159</name>
</gene>
<name>A0A1I1X4N1_9FIRM</name>
<dbReference type="PANTHER" id="PTHR15892">
    <property type="entry name" value="MITOCHONDRIAL RIBOSOMAL PROTEIN L30"/>
    <property type="match status" value="1"/>
</dbReference>
<evidence type="ECO:0000256" key="1">
    <source>
        <dbReference type="ARBA" id="ARBA00007594"/>
    </source>
</evidence>
<keyword evidence="9" id="KW-1185">Reference proteome</keyword>
<protein>
    <recommendedName>
        <fullName evidence="5">Large ribosomal subunit protein uL30</fullName>
    </recommendedName>
</protein>
<dbReference type="GO" id="GO:0006412">
    <property type="term" value="P:translation"/>
    <property type="evidence" value="ECO:0007669"/>
    <property type="project" value="UniProtKB-UniRule"/>
</dbReference>
<evidence type="ECO:0000256" key="3">
    <source>
        <dbReference type="ARBA" id="ARBA00022980"/>
    </source>
</evidence>
<evidence type="ECO:0000313" key="9">
    <source>
        <dbReference type="Proteomes" id="UP000198896"/>
    </source>
</evidence>
<comment type="similarity">
    <text evidence="1 5 6">Belongs to the universal ribosomal protein uL30 family.</text>
</comment>
<dbReference type="Pfam" id="PF00327">
    <property type="entry name" value="Ribosomal_L30"/>
    <property type="match status" value="1"/>
</dbReference>
<dbReference type="InterPro" id="IPR005996">
    <property type="entry name" value="Ribosomal_uL30_bac-type"/>
</dbReference>
<dbReference type="CDD" id="cd01658">
    <property type="entry name" value="Ribosomal_L30"/>
    <property type="match status" value="1"/>
</dbReference>
<dbReference type="EMBL" id="FONL01000001">
    <property type="protein sequence ID" value="SFE02161.1"/>
    <property type="molecule type" value="Genomic_DNA"/>
</dbReference>